<dbReference type="RefSeq" id="WP_078671097.1">
    <property type="nucleotide sequence ID" value="NZ_FUWZ01000003.1"/>
</dbReference>
<keyword evidence="2" id="KW-1185">Reference proteome</keyword>
<accession>A0A1T4SY01</accession>
<sequence>MSAILRIFVLIAFPALSFGAMPLQDTIGKSRMMLASIPPYRAEVTYDKTSHFLFPAPIKYVDIGSEFLSGGIAEDAGNLLRLKAAVQGFVTETNFSVVTEDGRFYNFNVTYNSAPTTTSYDLERLQRTLSRQESNDVLFDELGVMPPSLADLLMETIWQKNRRAIRHIGARSYGIHFRLKGLCVQDGKYFFHTEVRNRSNVPFRIDFINFKIADKKLVKRTAVQQRLLKPSRMYRTIDEVPGKSTERNVFLLDQFTLTDDKVLLIELYERNGGRHQVLQVENSDLVAARLISNMHLKIR</sequence>
<dbReference type="NCBIfam" id="TIGR03780">
    <property type="entry name" value="Bac_Flav_CT_N"/>
    <property type="match status" value="1"/>
</dbReference>
<reference evidence="2" key="1">
    <citation type="submission" date="2017-02" db="EMBL/GenBank/DDBJ databases">
        <authorList>
            <person name="Varghese N."/>
            <person name="Submissions S."/>
        </authorList>
    </citation>
    <scope>NUCLEOTIDE SEQUENCE [LARGE SCALE GENOMIC DNA]</scope>
    <source>
        <strain evidence="2">DSM 22224</strain>
    </source>
</reference>
<dbReference type="AlphaFoldDB" id="A0A1T4SY01"/>
<evidence type="ECO:0000313" key="1">
    <source>
        <dbReference type="EMBL" id="SKA33124.1"/>
    </source>
</evidence>
<protein>
    <submittedName>
        <fullName evidence="1">Bacteroides conjugative transposon TraN protein</fullName>
    </submittedName>
</protein>
<dbReference type="Proteomes" id="UP000190367">
    <property type="component" value="Unassembled WGS sequence"/>
</dbReference>
<proteinExistence type="predicted"/>
<organism evidence="1 2">
    <name type="scientific">Chitinophaga eiseniae</name>
    <dbReference type="NCBI Taxonomy" id="634771"/>
    <lineage>
        <taxon>Bacteria</taxon>
        <taxon>Pseudomonadati</taxon>
        <taxon>Bacteroidota</taxon>
        <taxon>Chitinophagia</taxon>
        <taxon>Chitinophagales</taxon>
        <taxon>Chitinophagaceae</taxon>
        <taxon>Chitinophaga</taxon>
    </lineage>
</organism>
<dbReference type="Pfam" id="PF13595">
    <property type="entry name" value="DUF4138"/>
    <property type="match status" value="1"/>
</dbReference>
<name>A0A1T4SY01_9BACT</name>
<evidence type="ECO:0000313" key="2">
    <source>
        <dbReference type="Proteomes" id="UP000190367"/>
    </source>
</evidence>
<gene>
    <name evidence="1" type="ORF">SAMN04488128_103772</name>
</gene>
<dbReference type="InterPro" id="IPR022298">
    <property type="entry name" value="Conjug_transposon_TraN"/>
</dbReference>
<dbReference type="STRING" id="634771.SAMN04488128_103772"/>
<dbReference type="EMBL" id="FUWZ01000003">
    <property type="protein sequence ID" value="SKA33124.1"/>
    <property type="molecule type" value="Genomic_DNA"/>
</dbReference>
<dbReference type="OrthoDB" id="1038500at2"/>